<keyword evidence="3" id="KW-1185">Reference proteome</keyword>
<organism evidence="2 3">
    <name type="scientific">Nonomuraea rosea</name>
    <dbReference type="NCBI Taxonomy" id="638574"/>
    <lineage>
        <taxon>Bacteria</taxon>
        <taxon>Bacillati</taxon>
        <taxon>Actinomycetota</taxon>
        <taxon>Actinomycetes</taxon>
        <taxon>Streptosporangiales</taxon>
        <taxon>Streptosporangiaceae</taxon>
        <taxon>Nonomuraea</taxon>
    </lineage>
</organism>
<evidence type="ECO:0000259" key="1">
    <source>
        <dbReference type="Pfam" id="PF12728"/>
    </source>
</evidence>
<proteinExistence type="predicted"/>
<dbReference type="Proteomes" id="UP001500630">
    <property type="component" value="Unassembled WGS sequence"/>
</dbReference>
<dbReference type="InterPro" id="IPR010093">
    <property type="entry name" value="SinI_DNA-bd"/>
</dbReference>
<dbReference type="Gene3D" id="1.10.1660.10">
    <property type="match status" value="1"/>
</dbReference>
<dbReference type="EMBL" id="BAABDQ010000006">
    <property type="protein sequence ID" value="GAA3551076.1"/>
    <property type="molecule type" value="Genomic_DNA"/>
</dbReference>
<dbReference type="InterPro" id="IPR009061">
    <property type="entry name" value="DNA-bd_dom_put_sf"/>
</dbReference>
<reference evidence="3" key="1">
    <citation type="journal article" date="2019" name="Int. J. Syst. Evol. Microbiol.">
        <title>The Global Catalogue of Microorganisms (GCM) 10K type strain sequencing project: providing services to taxonomists for standard genome sequencing and annotation.</title>
        <authorList>
            <consortium name="The Broad Institute Genomics Platform"/>
            <consortium name="The Broad Institute Genome Sequencing Center for Infectious Disease"/>
            <person name="Wu L."/>
            <person name="Ma J."/>
        </authorList>
    </citation>
    <scope>NUCLEOTIDE SEQUENCE [LARGE SCALE GENOMIC DNA]</scope>
    <source>
        <strain evidence="3">JCM 17326</strain>
    </source>
</reference>
<dbReference type="InterPro" id="IPR041657">
    <property type="entry name" value="HTH_17"/>
</dbReference>
<dbReference type="SUPFAM" id="SSF46955">
    <property type="entry name" value="Putative DNA-binding domain"/>
    <property type="match status" value="1"/>
</dbReference>
<sequence length="67" mass="7430">MSHPGTLPETLLRPDQVAKVFNVSPRTVSLWAWTGRLPSVRTPGGHYRFHPSVIHERATVDLAEVAS</sequence>
<name>A0ABP6WJK6_9ACTN</name>
<feature type="domain" description="Helix-turn-helix" evidence="1">
    <location>
        <begin position="11"/>
        <end position="56"/>
    </location>
</feature>
<dbReference type="RefSeq" id="WP_345562793.1">
    <property type="nucleotide sequence ID" value="NZ_BAABDQ010000006.1"/>
</dbReference>
<evidence type="ECO:0000313" key="2">
    <source>
        <dbReference type="EMBL" id="GAA3551076.1"/>
    </source>
</evidence>
<comment type="caution">
    <text evidence="2">The sequence shown here is derived from an EMBL/GenBank/DDBJ whole genome shotgun (WGS) entry which is preliminary data.</text>
</comment>
<dbReference type="Pfam" id="PF12728">
    <property type="entry name" value="HTH_17"/>
    <property type="match status" value="1"/>
</dbReference>
<gene>
    <name evidence="2" type="ORF">GCM10022419_034200</name>
</gene>
<evidence type="ECO:0000313" key="3">
    <source>
        <dbReference type="Proteomes" id="UP001500630"/>
    </source>
</evidence>
<dbReference type="NCBIfam" id="TIGR01764">
    <property type="entry name" value="excise"/>
    <property type="match status" value="1"/>
</dbReference>
<protein>
    <submittedName>
        <fullName evidence="2">BldC family transcriptional regulator</fullName>
    </submittedName>
</protein>
<accession>A0ABP6WJK6</accession>